<sequence>MTIEHTAQKDFSKAEKGNVFSPADVLRSDSDYLPIGHLVRISQDVTSNDRPATEGSEVLKCSSSDPTKSVSSSCDGKCGNIMCSVKADPSPEWPLDMPTQPFLSTLTQTIPEECCNDKKSRSCSSADCCCNDISKLTCPSYDSHINNKLCRSHPQDFPVFSDTMVKDLSYSERKQCGKLPFLNGLESTFDAPSLILNHGKTDVPKLLGSPSNQLHSRSTSEEILSISSGNEINVCKQTNPDILIQPRNSLRHFKSQSKCRSRSQPRVELDVVSQGEKIYVLKPDRNIDLVRITGARERSTFLEGERVLLDKASQGTRELPESLQLCCCRVAVRIHGYF</sequence>
<dbReference type="GeneID" id="111086239"/>
<protein>
    <submittedName>
        <fullName evidence="3">Uncharacterized protein LOC111086239 isoform X1</fullName>
    </submittedName>
</protein>
<name>A0ABM1SK74_LIMPO</name>
<gene>
    <name evidence="3" type="primary">LOC111086239</name>
</gene>
<evidence type="ECO:0000313" key="3">
    <source>
        <dbReference type="RefSeq" id="XP_022244030.1"/>
    </source>
</evidence>
<organism evidence="2 3">
    <name type="scientific">Limulus polyphemus</name>
    <name type="common">Atlantic horseshoe crab</name>
    <dbReference type="NCBI Taxonomy" id="6850"/>
    <lineage>
        <taxon>Eukaryota</taxon>
        <taxon>Metazoa</taxon>
        <taxon>Ecdysozoa</taxon>
        <taxon>Arthropoda</taxon>
        <taxon>Chelicerata</taxon>
        <taxon>Merostomata</taxon>
        <taxon>Xiphosura</taxon>
        <taxon>Limulidae</taxon>
        <taxon>Limulus</taxon>
    </lineage>
</organism>
<feature type="region of interest" description="Disordered" evidence="1">
    <location>
        <begin position="46"/>
        <end position="70"/>
    </location>
</feature>
<reference evidence="3" key="1">
    <citation type="submission" date="2025-08" db="UniProtKB">
        <authorList>
            <consortium name="RefSeq"/>
        </authorList>
    </citation>
    <scope>IDENTIFICATION</scope>
    <source>
        <tissue evidence="3">Muscle</tissue>
    </source>
</reference>
<accession>A0ABM1SK74</accession>
<proteinExistence type="predicted"/>
<evidence type="ECO:0000313" key="2">
    <source>
        <dbReference type="Proteomes" id="UP000694941"/>
    </source>
</evidence>
<dbReference type="RefSeq" id="XP_022244030.1">
    <property type="nucleotide sequence ID" value="XM_022388322.1"/>
</dbReference>
<dbReference type="Proteomes" id="UP000694941">
    <property type="component" value="Unplaced"/>
</dbReference>
<keyword evidence="2" id="KW-1185">Reference proteome</keyword>
<evidence type="ECO:0000256" key="1">
    <source>
        <dbReference type="SAM" id="MobiDB-lite"/>
    </source>
</evidence>